<keyword evidence="9" id="KW-0963">Cytoplasm</keyword>
<organism evidence="12 13">
    <name type="scientific">Companilactobacillus suantsaicola</name>
    <dbReference type="NCBI Taxonomy" id="2487723"/>
    <lineage>
        <taxon>Bacteria</taxon>
        <taxon>Bacillati</taxon>
        <taxon>Bacillota</taxon>
        <taxon>Bacilli</taxon>
        <taxon>Lactobacillales</taxon>
        <taxon>Lactobacillaceae</taxon>
        <taxon>Companilactobacillus</taxon>
    </lineage>
</organism>
<keyword evidence="13" id="KW-1185">Reference proteome</keyword>
<dbReference type="UniPathway" id="UPA00238"/>
<evidence type="ECO:0000256" key="7">
    <source>
        <dbReference type="ARBA" id="ARBA00033367"/>
    </source>
</evidence>
<dbReference type="EC" id="3.2.1.26" evidence="3 8"/>
<dbReference type="SMART" id="SM00640">
    <property type="entry name" value="Glyco_32"/>
    <property type="match status" value="1"/>
</dbReference>
<comment type="subcellular location">
    <subcellularLocation>
        <location evidence="9">Cytoplasm</location>
    </subcellularLocation>
</comment>
<evidence type="ECO:0000256" key="2">
    <source>
        <dbReference type="ARBA" id="ARBA00009902"/>
    </source>
</evidence>
<evidence type="ECO:0000256" key="6">
    <source>
        <dbReference type="ARBA" id="ARBA00023295"/>
    </source>
</evidence>
<evidence type="ECO:0000256" key="3">
    <source>
        <dbReference type="ARBA" id="ARBA00012758"/>
    </source>
</evidence>
<name>A0A4Z0JH82_9LACO</name>
<dbReference type="InterPro" id="IPR018053">
    <property type="entry name" value="Glyco_hydro_32_AS"/>
</dbReference>
<dbReference type="SUPFAM" id="SSF75005">
    <property type="entry name" value="Arabinanase/levansucrase/invertase"/>
    <property type="match status" value="1"/>
</dbReference>
<dbReference type="PROSITE" id="PS00609">
    <property type="entry name" value="GLYCOSYL_HYDROL_F32"/>
    <property type="match status" value="1"/>
</dbReference>
<evidence type="ECO:0000259" key="11">
    <source>
        <dbReference type="Pfam" id="PF08244"/>
    </source>
</evidence>
<gene>
    <name evidence="12" type="ORF">EGT49_11390</name>
</gene>
<feature type="domain" description="Glycosyl hydrolase family 32 N-terminal" evidence="10">
    <location>
        <begin position="39"/>
        <end position="342"/>
    </location>
</feature>
<evidence type="ECO:0000259" key="10">
    <source>
        <dbReference type="Pfam" id="PF00251"/>
    </source>
</evidence>
<dbReference type="NCBIfam" id="TIGR01322">
    <property type="entry name" value="scrB_fam"/>
    <property type="match status" value="1"/>
</dbReference>
<evidence type="ECO:0000256" key="4">
    <source>
        <dbReference type="ARBA" id="ARBA00019623"/>
    </source>
</evidence>
<dbReference type="InterPro" id="IPR001362">
    <property type="entry name" value="Glyco_hydro_32"/>
</dbReference>
<accession>A0A4Z0JH82</accession>
<dbReference type="AlphaFoldDB" id="A0A4Z0JH82"/>
<proteinExistence type="inferred from homology"/>
<evidence type="ECO:0000313" key="13">
    <source>
        <dbReference type="Proteomes" id="UP000298021"/>
    </source>
</evidence>
<dbReference type="InterPro" id="IPR023296">
    <property type="entry name" value="Glyco_hydro_beta-prop_sf"/>
</dbReference>
<dbReference type="InterPro" id="IPR013148">
    <property type="entry name" value="Glyco_hydro_32_N"/>
</dbReference>
<dbReference type="PANTHER" id="PTHR43101:SF1">
    <property type="entry name" value="BETA-FRUCTOSIDASE"/>
    <property type="match status" value="1"/>
</dbReference>
<dbReference type="Proteomes" id="UP000298021">
    <property type="component" value="Unassembled WGS sequence"/>
</dbReference>
<comment type="catalytic activity">
    <reaction evidence="8">
        <text>Hydrolysis of terminal non-reducing beta-D-fructofuranoside residues in beta-D-fructofuranosides.</text>
        <dbReference type="EC" id="3.2.1.26"/>
    </reaction>
</comment>
<dbReference type="CDD" id="cd18623">
    <property type="entry name" value="GH32_ScrB-like"/>
    <property type="match status" value="1"/>
</dbReference>
<keyword evidence="5 8" id="KW-0378">Hydrolase</keyword>
<comment type="pathway">
    <text evidence="1 9">Glycan biosynthesis; sucrose metabolism.</text>
</comment>
<dbReference type="InterPro" id="IPR013189">
    <property type="entry name" value="Glyco_hydro_32_C"/>
</dbReference>
<evidence type="ECO:0000313" key="12">
    <source>
        <dbReference type="EMBL" id="TGD21336.1"/>
    </source>
</evidence>
<reference evidence="12 13" key="1">
    <citation type="submission" date="2018-10" db="EMBL/GenBank/DDBJ databases">
        <title>Lactobacillus sp. R7 and Lactobacillus sp. R19 isolated from fermented mustard green product of Taiwan.</title>
        <authorList>
            <person name="Lin S.-T."/>
        </authorList>
    </citation>
    <scope>NUCLEOTIDE SEQUENCE [LARGE SCALE GENOMIC DNA]</scope>
    <source>
        <strain evidence="12 13">BCRC 81127</strain>
    </source>
</reference>
<dbReference type="Gene3D" id="2.115.10.20">
    <property type="entry name" value="Glycosyl hydrolase domain, family 43"/>
    <property type="match status" value="1"/>
</dbReference>
<sequence>MITKWTTKLRYRPYDEWSDGRIKRIEDKIKNSHWRLGYHIQPKTGLLNDPNGFSYFNHEWHLFYQSYPFGAVHGLKSWAHLTSKDLVHWQDHGPTLLPGDKQDSHGAYSGSAIPIDDQLFLMYTGNVRDENWVRHPKQNGAWMDKTGQIQKIPTSLIPEPKNGFTDHFRDPQIIEHDHMFYSLIGARRKDDTGHILVYQSPNVTGPWAYKTELHFTDQDCGYMIECPNLLFVDNRPVLIFCPQGIDKDVLQYSNVFPNAYVIGEKFDWETFSFINPSVMKNLDEGFDVYATHGFNAPDGRVLTVSWIGLPDTTYPSDVEGWANCFSLIKELKIEDNQLYQIPVVENNQLVKEELNSKEISPQTKIASTVAKNTTGSILLKTELGEELQIIVDTTNGKILVDRTKMGEAFATDFGTVRTSQVEKNRDIALDLYLDNTVFELYINGGQKVITGRIFPQGTRFFVEANNMAITQHRMDKIF</sequence>
<dbReference type="Pfam" id="PF00251">
    <property type="entry name" value="Glyco_hydro_32N"/>
    <property type="match status" value="1"/>
</dbReference>
<comment type="function">
    <text evidence="9">Enables the bacterium to metabolize sucrose as a sole carbon source.</text>
</comment>
<dbReference type="InterPro" id="IPR013320">
    <property type="entry name" value="ConA-like_dom_sf"/>
</dbReference>
<evidence type="ECO:0000256" key="1">
    <source>
        <dbReference type="ARBA" id="ARBA00004914"/>
    </source>
</evidence>
<feature type="domain" description="Glycosyl hydrolase family 32 C-terminal" evidence="11">
    <location>
        <begin position="364"/>
        <end position="463"/>
    </location>
</feature>
<dbReference type="PANTHER" id="PTHR43101">
    <property type="entry name" value="BETA-FRUCTOSIDASE"/>
    <property type="match status" value="1"/>
</dbReference>
<dbReference type="GO" id="GO:0005737">
    <property type="term" value="C:cytoplasm"/>
    <property type="evidence" value="ECO:0007669"/>
    <property type="project" value="UniProtKB-SubCell"/>
</dbReference>
<dbReference type="OrthoDB" id="9759709at2"/>
<comment type="caution">
    <text evidence="12">The sequence shown here is derived from an EMBL/GenBank/DDBJ whole genome shotgun (WGS) entry which is preliminary data.</text>
</comment>
<evidence type="ECO:0000256" key="8">
    <source>
        <dbReference type="RuleBase" id="RU362110"/>
    </source>
</evidence>
<evidence type="ECO:0000256" key="9">
    <source>
        <dbReference type="RuleBase" id="RU365015"/>
    </source>
</evidence>
<dbReference type="GO" id="GO:0005985">
    <property type="term" value="P:sucrose metabolic process"/>
    <property type="evidence" value="ECO:0007669"/>
    <property type="project" value="UniProtKB-UniPathway"/>
</dbReference>
<dbReference type="Gene3D" id="2.60.120.560">
    <property type="entry name" value="Exo-inulinase, domain 1"/>
    <property type="match status" value="1"/>
</dbReference>
<dbReference type="InterPro" id="IPR051214">
    <property type="entry name" value="GH32_Enzymes"/>
</dbReference>
<keyword evidence="6 8" id="KW-0326">Glycosidase</keyword>
<dbReference type="Pfam" id="PF08244">
    <property type="entry name" value="Glyco_hydro_32C"/>
    <property type="match status" value="1"/>
</dbReference>
<evidence type="ECO:0000256" key="5">
    <source>
        <dbReference type="ARBA" id="ARBA00022801"/>
    </source>
</evidence>
<dbReference type="InterPro" id="IPR006232">
    <property type="entry name" value="Suc6P_hydrolase"/>
</dbReference>
<keyword evidence="9" id="KW-0119">Carbohydrate metabolism</keyword>
<comment type="similarity">
    <text evidence="2 8">Belongs to the glycosyl hydrolase 32 family.</text>
</comment>
<dbReference type="EMBL" id="RKLY01000040">
    <property type="protein sequence ID" value="TGD21336.1"/>
    <property type="molecule type" value="Genomic_DNA"/>
</dbReference>
<dbReference type="GO" id="GO:0004564">
    <property type="term" value="F:beta-fructofuranosidase activity"/>
    <property type="evidence" value="ECO:0007669"/>
    <property type="project" value="UniProtKB-EC"/>
</dbReference>
<dbReference type="SUPFAM" id="SSF49899">
    <property type="entry name" value="Concanavalin A-like lectins/glucanases"/>
    <property type="match status" value="1"/>
</dbReference>
<protein>
    <recommendedName>
        <fullName evidence="4 8">Sucrose-6-phosphate hydrolase</fullName>
        <ecNumber evidence="3 8">3.2.1.26</ecNumber>
    </recommendedName>
    <alternativeName>
        <fullName evidence="7 9">Invertase</fullName>
    </alternativeName>
</protein>